<feature type="region of interest" description="Disordered" evidence="1">
    <location>
        <begin position="1"/>
        <end position="45"/>
    </location>
</feature>
<dbReference type="EMBL" id="CAIX01000164">
    <property type="protein sequence ID" value="CCI47307.1"/>
    <property type="molecule type" value="Genomic_DNA"/>
</dbReference>
<evidence type="ECO:0000256" key="1">
    <source>
        <dbReference type="SAM" id="MobiDB-lite"/>
    </source>
</evidence>
<accession>A0A024GLU3</accession>
<name>A0A024GLU3_9STRA</name>
<dbReference type="InterPro" id="IPR011011">
    <property type="entry name" value="Znf_FYVE_PHD"/>
</dbReference>
<protein>
    <recommendedName>
        <fullName evidence="4">FYVE-type domain-containing protein</fullName>
    </recommendedName>
</protein>
<dbReference type="SUPFAM" id="SSF57903">
    <property type="entry name" value="FYVE/PHD zinc finger"/>
    <property type="match status" value="1"/>
</dbReference>
<dbReference type="AlphaFoldDB" id="A0A024GLU3"/>
<dbReference type="InParanoid" id="A0A024GLU3"/>
<evidence type="ECO:0008006" key="4">
    <source>
        <dbReference type="Google" id="ProtNLM"/>
    </source>
</evidence>
<reference evidence="2 3" key="1">
    <citation type="submission" date="2012-05" db="EMBL/GenBank/DDBJ databases">
        <title>Recombination and specialization in a pathogen metapopulation.</title>
        <authorList>
            <person name="Gardiner A."/>
            <person name="Kemen E."/>
            <person name="Schultz-Larsen T."/>
            <person name="MacLean D."/>
            <person name="Van Oosterhout C."/>
            <person name="Jones J.D.G."/>
        </authorList>
    </citation>
    <scope>NUCLEOTIDE SEQUENCE [LARGE SCALE GENOMIC DNA]</scope>
    <source>
        <strain evidence="2 3">Ac Nc2</strain>
    </source>
</reference>
<dbReference type="OrthoDB" id="94166at2759"/>
<feature type="region of interest" description="Disordered" evidence="1">
    <location>
        <begin position="401"/>
        <end position="420"/>
    </location>
</feature>
<feature type="compositionally biased region" description="Polar residues" evidence="1">
    <location>
        <begin position="1"/>
        <end position="23"/>
    </location>
</feature>
<evidence type="ECO:0000313" key="2">
    <source>
        <dbReference type="EMBL" id="CCI47307.1"/>
    </source>
</evidence>
<dbReference type="Proteomes" id="UP000053237">
    <property type="component" value="Unassembled WGS sequence"/>
</dbReference>
<dbReference type="PANTHER" id="PTHR13510">
    <property type="entry name" value="FYVE-FINGER-CONTAINING RAB5 EFFECTOR PROTEIN RABENOSYN-5-RELATED"/>
    <property type="match status" value="1"/>
</dbReference>
<organism evidence="2 3">
    <name type="scientific">Albugo candida</name>
    <dbReference type="NCBI Taxonomy" id="65357"/>
    <lineage>
        <taxon>Eukaryota</taxon>
        <taxon>Sar</taxon>
        <taxon>Stramenopiles</taxon>
        <taxon>Oomycota</taxon>
        <taxon>Peronosporomycetes</taxon>
        <taxon>Albuginales</taxon>
        <taxon>Albuginaceae</taxon>
        <taxon>Albugo</taxon>
    </lineage>
</organism>
<proteinExistence type="predicted"/>
<comment type="caution">
    <text evidence="2">The sequence shown here is derived from an EMBL/GenBank/DDBJ whole genome shotgun (WGS) entry which is preliminary data.</text>
</comment>
<gene>
    <name evidence="2" type="ORF">BN9_083140</name>
</gene>
<evidence type="ECO:0000313" key="3">
    <source>
        <dbReference type="Proteomes" id="UP000053237"/>
    </source>
</evidence>
<dbReference type="CDD" id="cd00065">
    <property type="entry name" value="FYVE_like_SF"/>
    <property type="match status" value="1"/>
</dbReference>
<sequence length="559" mass="62690">MSSNKQTSKQLKACSPSSPSTQHPFHFLHLSREEASLPPPRPPRTCASYEKLPLPDDYFATVQLTMEHEQVYKNEIGKTLERLFKVEREFLKRGSRNPKEWKHISRKCDFDYYHKITKHRATPTPPVIVSIGTIPGTVEDLLFGDYTPDQQAYTRRTAYVDAASIREARLVSTLSSAQGTPYTNRSFSYMSLKWCLTRIPLPGADLFIKPRDFLYYESLGLTCSPTSSNDTVGYLIMKPCALANVRPFLSAVSGRFACVVLYRQIAPNCVQVFTHAIVDLAGEMVSSSLAVNLGITMCSRSFEVIRYVESMKLAELNRIANRNLDEKELGRTDHCLNCRRDVRTFMSRLSTSIRKCSICGSSICSRCRIKKRMAGENLKRKLWCCQRCILTTRTNIFRSSEMVSDGETSNDAHSSSDNDDVADANSLEIFEICDTDALHSLDQTSEQSNLCVDLANVSIDAEDTSQLICDKYPNVSMSTTISEAQIDLESQTTTSLASGSIDDVTCVDSGNWRNSTTLSPSTHSLSAYQINMYQQMIALRKAAETAYELTQANRKAMKS</sequence>
<keyword evidence="3" id="KW-1185">Reference proteome</keyword>
<dbReference type="InterPro" id="IPR052727">
    <property type="entry name" value="Rab4/Rab5_effector"/>
</dbReference>
<dbReference type="PANTHER" id="PTHR13510:SF44">
    <property type="entry name" value="RABENOSYN-5"/>
    <property type="match status" value="1"/>
</dbReference>